<dbReference type="EMBL" id="CP035232">
    <property type="protein sequence ID" value="QAT64714.1"/>
    <property type="molecule type" value="Genomic_DNA"/>
</dbReference>
<dbReference type="RefSeq" id="WP_046132559.1">
    <property type="nucleotide sequence ID" value="NZ_CP035232.1"/>
</dbReference>
<name>A0AAJ3YWW6_9BACI</name>
<reference evidence="1 2" key="1">
    <citation type="submission" date="2019-01" db="EMBL/GenBank/DDBJ databases">
        <title>Genome sequence of Bacillus glycinifermentans SRCM103574.</title>
        <authorList>
            <person name="Kong H.-J."/>
            <person name="Jeong S.-Y."/>
            <person name="Jeong D.-Y."/>
        </authorList>
    </citation>
    <scope>NUCLEOTIDE SEQUENCE [LARGE SCALE GENOMIC DNA]</scope>
    <source>
        <strain evidence="1 2">SRCM103574</strain>
    </source>
</reference>
<dbReference type="AlphaFoldDB" id="A0AAJ3YWW6"/>
<dbReference type="Proteomes" id="UP000288675">
    <property type="component" value="Chromosome"/>
</dbReference>
<gene>
    <name evidence="1" type="ORF">EQZ20_07235</name>
</gene>
<dbReference type="GeneID" id="82852472"/>
<proteinExistence type="predicted"/>
<dbReference type="SUPFAM" id="SSF88723">
    <property type="entry name" value="PIN domain-like"/>
    <property type="match status" value="1"/>
</dbReference>
<evidence type="ECO:0008006" key="3">
    <source>
        <dbReference type="Google" id="ProtNLM"/>
    </source>
</evidence>
<protein>
    <recommendedName>
        <fullName evidence="3">PIN domain-containing protein</fullName>
    </recommendedName>
</protein>
<evidence type="ECO:0000313" key="1">
    <source>
        <dbReference type="EMBL" id="QAT64714.1"/>
    </source>
</evidence>
<organism evidence="1 2">
    <name type="scientific">Bacillus glycinifermentans</name>
    <dbReference type="NCBI Taxonomy" id="1664069"/>
    <lineage>
        <taxon>Bacteria</taxon>
        <taxon>Bacillati</taxon>
        <taxon>Bacillota</taxon>
        <taxon>Bacilli</taxon>
        <taxon>Bacillales</taxon>
        <taxon>Bacillaceae</taxon>
        <taxon>Bacillus</taxon>
    </lineage>
</organism>
<evidence type="ECO:0000313" key="2">
    <source>
        <dbReference type="Proteomes" id="UP000288675"/>
    </source>
</evidence>
<dbReference type="InterPro" id="IPR029060">
    <property type="entry name" value="PIN-like_dom_sf"/>
</dbReference>
<dbReference type="Gene3D" id="3.40.50.1010">
    <property type="entry name" value="5'-nuclease"/>
    <property type="match status" value="1"/>
</dbReference>
<accession>A0AAJ3YWW6</accession>
<sequence length="189" mass="21811">MIKIDFNRNFRGFSNKEKILLDTGIILALANEYDAWHNTVNNLFETHILSDEDDENSKAIFLFVNPLIINEVTHLAGRPLESYRRKKPKEDFSNINPEKVVDETISNIEELIDNEVFLVIDGNREAVMEQFKLYKDLGSADAANVAIANQHSLNFLTVDSRLAENIYLKRNQLTNIHKVYTTSGKYRTY</sequence>